<dbReference type="AlphaFoldDB" id="A0A2T0QYW7"/>
<keyword evidence="8" id="KW-0406">Ion transport</keyword>
<dbReference type="Gene3D" id="3.40.50.300">
    <property type="entry name" value="P-loop containing nucleotide triphosphate hydrolases"/>
    <property type="match status" value="2"/>
</dbReference>
<evidence type="ECO:0000256" key="2">
    <source>
        <dbReference type="ARBA" id="ARBA00022448"/>
    </source>
</evidence>
<dbReference type="InterPro" id="IPR027417">
    <property type="entry name" value="P-loop_NTPase"/>
</dbReference>
<comment type="caution">
    <text evidence="11">The sequence shown here is derived from an EMBL/GenBank/DDBJ whole genome shotgun (WGS) entry which is preliminary data.</text>
</comment>
<keyword evidence="3" id="KW-1003">Cell membrane</keyword>
<keyword evidence="2" id="KW-0813">Transport</keyword>
<dbReference type="GO" id="GO:0006826">
    <property type="term" value="P:iron ion transport"/>
    <property type="evidence" value="ECO:0007669"/>
    <property type="project" value="UniProtKB-KW"/>
</dbReference>
<dbReference type="GO" id="GO:0005524">
    <property type="term" value="F:ATP binding"/>
    <property type="evidence" value="ECO:0007669"/>
    <property type="project" value="UniProtKB-KW"/>
</dbReference>
<sequence length="255" mass="27755">MVTVTATVTGRPRPDRLVRRVQPLPGTAPDPGTWPDTVPAVAQLLTRGLDLPAGVTFLVGENGAGKSTLVEAVAQAVGVPAEGGLRRHAPGRDEPQVDASGLGDRLQVVRGTSRFREAFFLRAETMHRFYSWLREVGSEAHSGLHELSHGESFLDVLGAGWMRHVGLLLLDEPESALSFGNQLVLGAAFARMAAEGRQVLCATHSPLLTALPGARILQVDGNGLTRVDDWEDLAVVRDWRFFLDAPDRYWRRVLD</sequence>
<evidence type="ECO:0000313" key="11">
    <source>
        <dbReference type="EMBL" id="PRY11709.1"/>
    </source>
</evidence>
<dbReference type="SUPFAM" id="SSF52540">
    <property type="entry name" value="P-loop containing nucleoside triphosphate hydrolases"/>
    <property type="match status" value="1"/>
</dbReference>
<evidence type="ECO:0000256" key="3">
    <source>
        <dbReference type="ARBA" id="ARBA00022475"/>
    </source>
</evidence>
<dbReference type="InterPro" id="IPR051535">
    <property type="entry name" value="Siderophore_ABC-ATPase"/>
</dbReference>
<name>A0A2T0QYW7_9ACTN</name>
<dbReference type="CDD" id="cd00267">
    <property type="entry name" value="ABC_ATPase"/>
    <property type="match status" value="1"/>
</dbReference>
<keyword evidence="5" id="KW-0547">Nucleotide-binding</keyword>
<evidence type="ECO:0000313" key="12">
    <source>
        <dbReference type="Proteomes" id="UP000238083"/>
    </source>
</evidence>
<comment type="subcellular location">
    <subcellularLocation>
        <location evidence="1">Cell membrane</location>
        <topology evidence="1">Peripheral membrane protein</topology>
    </subcellularLocation>
</comment>
<dbReference type="Proteomes" id="UP000238083">
    <property type="component" value="Unassembled WGS sequence"/>
</dbReference>
<dbReference type="InterPro" id="IPR003439">
    <property type="entry name" value="ABC_transporter-like_ATP-bd"/>
</dbReference>
<keyword evidence="12" id="KW-1185">Reference proteome</keyword>
<evidence type="ECO:0000256" key="1">
    <source>
        <dbReference type="ARBA" id="ARBA00004202"/>
    </source>
</evidence>
<evidence type="ECO:0000256" key="8">
    <source>
        <dbReference type="ARBA" id="ARBA00023065"/>
    </source>
</evidence>
<accession>A0A2T0QYW7</accession>
<dbReference type="GO" id="GO:0016887">
    <property type="term" value="F:ATP hydrolysis activity"/>
    <property type="evidence" value="ECO:0007669"/>
    <property type="project" value="InterPro"/>
</dbReference>
<dbReference type="SMART" id="SM00382">
    <property type="entry name" value="AAA"/>
    <property type="match status" value="1"/>
</dbReference>
<dbReference type="PANTHER" id="PTHR42771">
    <property type="entry name" value="IRON(3+)-HYDROXAMATE IMPORT ATP-BINDING PROTEIN FHUC"/>
    <property type="match status" value="1"/>
</dbReference>
<dbReference type="Pfam" id="PF00005">
    <property type="entry name" value="ABC_tran"/>
    <property type="match status" value="1"/>
</dbReference>
<evidence type="ECO:0000256" key="7">
    <source>
        <dbReference type="ARBA" id="ARBA00023004"/>
    </source>
</evidence>
<dbReference type="GO" id="GO:0005886">
    <property type="term" value="C:plasma membrane"/>
    <property type="evidence" value="ECO:0007669"/>
    <property type="project" value="UniProtKB-SubCell"/>
</dbReference>
<keyword evidence="6" id="KW-0067">ATP-binding</keyword>
<proteinExistence type="predicted"/>
<feature type="domain" description="AAA+ ATPase" evidence="10">
    <location>
        <begin position="52"/>
        <end position="224"/>
    </location>
</feature>
<evidence type="ECO:0000256" key="5">
    <source>
        <dbReference type="ARBA" id="ARBA00022741"/>
    </source>
</evidence>
<dbReference type="OrthoDB" id="9784297at2"/>
<gene>
    <name evidence="11" type="ORF">CLV37_1127</name>
</gene>
<organism evidence="11 12">
    <name type="scientific">Kineococcus rhizosphaerae</name>
    <dbReference type="NCBI Taxonomy" id="559628"/>
    <lineage>
        <taxon>Bacteria</taxon>
        <taxon>Bacillati</taxon>
        <taxon>Actinomycetota</taxon>
        <taxon>Actinomycetes</taxon>
        <taxon>Kineosporiales</taxon>
        <taxon>Kineosporiaceae</taxon>
        <taxon>Kineococcus</taxon>
    </lineage>
</organism>
<keyword evidence="9" id="KW-0472">Membrane</keyword>
<dbReference type="EMBL" id="PVZF01000012">
    <property type="protein sequence ID" value="PRY11709.1"/>
    <property type="molecule type" value="Genomic_DNA"/>
</dbReference>
<keyword evidence="4" id="KW-0410">Iron transport</keyword>
<evidence type="ECO:0000256" key="6">
    <source>
        <dbReference type="ARBA" id="ARBA00022840"/>
    </source>
</evidence>
<evidence type="ECO:0000256" key="4">
    <source>
        <dbReference type="ARBA" id="ARBA00022496"/>
    </source>
</evidence>
<evidence type="ECO:0000259" key="10">
    <source>
        <dbReference type="SMART" id="SM00382"/>
    </source>
</evidence>
<protein>
    <submittedName>
        <fullName evidence="11">Putative ATPase</fullName>
    </submittedName>
</protein>
<reference evidence="11 12" key="1">
    <citation type="submission" date="2018-03" db="EMBL/GenBank/DDBJ databases">
        <title>Genomic Encyclopedia of Archaeal and Bacterial Type Strains, Phase II (KMG-II): from individual species to whole genera.</title>
        <authorList>
            <person name="Goeker M."/>
        </authorList>
    </citation>
    <scope>NUCLEOTIDE SEQUENCE [LARGE SCALE GENOMIC DNA]</scope>
    <source>
        <strain evidence="11 12">DSM 19711</strain>
    </source>
</reference>
<dbReference type="InterPro" id="IPR003593">
    <property type="entry name" value="AAA+_ATPase"/>
</dbReference>
<dbReference type="PANTHER" id="PTHR42771:SF2">
    <property type="entry name" value="IRON(3+)-HYDROXAMATE IMPORT ATP-BINDING PROTEIN FHUC"/>
    <property type="match status" value="1"/>
</dbReference>
<evidence type="ECO:0000256" key="9">
    <source>
        <dbReference type="ARBA" id="ARBA00023136"/>
    </source>
</evidence>
<keyword evidence="7" id="KW-0408">Iron</keyword>